<evidence type="ECO:0000313" key="1">
    <source>
        <dbReference type="EMBL" id="WFR88319.1"/>
    </source>
</evidence>
<protein>
    <submittedName>
        <fullName evidence="1">Uncharacterized protein</fullName>
    </submittedName>
</protein>
<sequence>MKNSTLKIKLLTAWQQTQRQLVRHDMINDRAIKSLLVGGPLTTLGEDLVERLFMVAPKEELLERSLKLTLLDDDRPGAPAFTPPFHFQHNAKTLYLWWLCHRDHNCLRAVAVRGTLNLLQKVRGPVWALPASIHDR</sequence>
<reference evidence="1" key="1">
    <citation type="submission" date="2023-04" db="EMBL/GenBank/DDBJ databases">
        <title>Genomic of Limosilactobacillus fermentum MSJK0025.</title>
        <authorList>
            <person name="Yang S."/>
        </authorList>
    </citation>
    <scope>NUCLEOTIDE SEQUENCE</scope>
    <source>
        <strain evidence="1">MSJK0025</strain>
    </source>
</reference>
<evidence type="ECO:0000313" key="2">
    <source>
        <dbReference type="Proteomes" id="UP001218104"/>
    </source>
</evidence>
<organism evidence="1 2">
    <name type="scientific">Limosilactobacillus fermentum</name>
    <name type="common">Lactobacillus fermentum</name>
    <dbReference type="NCBI Taxonomy" id="1613"/>
    <lineage>
        <taxon>Bacteria</taxon>
        <taxon>Bacillati</taxon>
        <taxon>Bacillota</taxon>
        <taxon>Bacilli</taxon>
        <taxon>Lactobacillales</taxon>
        <taxon>Lactobacillaceae</taxon>
        <taxon>Limosilactobacillus</taxon>
    </lineage>
</organism>
<name>A0AAJ5ZUW6_LIMFE</name>
<dbReference type="EMBL" id="CP121468">
    <property type="protein sequence ID" value="WFR88319.1"/>
    <property type="molecule type" value="Genomic_DNA"/>
</dbReference>
<gene>
    <name evidence="1" type="ORF">P8634_05620</name>
</gene>
<accession>A0AAJ5ZUW6</accession>
<dbReference type="AlphaFoldDB" id="A0AAJ5ZUW6"/>
<proteinExistence type="predicted"/>
<dbReference type="RefSeq" id="WP_206706484.1">
    <property type="nucleotide sequence ID" value="NZ_CP035055.1"/>
</dbReference>
<dbReference type="Proteomes" id="UP001218104">
    <property type="component" value="Chromosome"/>
</dbReference>